<dbReference type="EMBL" id="WLYK01000001">
    <property type="protein sequence ID" value="MTD12574.1"/>
    <property type="molecule type" value="Genomic_DNA"/>
</dbReference>
<reference evidence="2 3" key="1">
    <citation type="submission" date="2019-11" db="EMBL/GenBank/DDBJ databases">
        <authorList>
            <person name="Jiang L.-Q."/>
        </authorList>
    </citation>
    <scope>NUCLEOTIDE SEQUENCE [LARGE SCALE GENOMIC DNA]</scope>
    <source>
        <strain evidence="2 3">YIM 132087</strain>
    </source>
</reference>
<proteinExistence type="predicted"/>
<organism evidence="2 3">
    <name type="scientific">Nakamurella alba</name>
    <dbReference type="NCBI Taxonomy" id="2665158"/>
    <lineage>
        <taxon>Bacteria</taxon>
        <taxon>Bacillati</taxon>
        <taxon>Actinomycetota</taxon>
        <taxon>Actinomycetes</taxon>
        <taxon>Nakamurellales</taxon>
        <taxon>Nakamurellaceae</taxon>
        <taxon>Nakamurella</taxon>
    </lineage>
</organism>
<comment type="caution">
    <text evidence="2">The sequence shown here is derived from an EMBL/GenBank/DDBJ whole genome shotgun (WGS) entry which is preliminary data.</text>
</comment>
<evidence type="ECO:0000313" key="2">
    <source>
        <dbReference type="EMBL" id="MTD12574.1"/>
    </source>
</evidence>
<dbReference type="InterPro" id="IPR056934">
    <property type="entry name" value="SH3_Rv0428c"/>
</dbReference>
<dbReference type="AlphaFoldDB" id="A0A7K1FI63"/>
<keyword evidence="3" id="KW-1185">Reference proteome</keyword>
<protein>
    <submittedName>
        <fullName evidence="2">Ferrous iron transport protein A</fullName>
    </submittedName>
</protein>
<gene>
    <name evidence="2" type="ORF">GIS00_01270</name>
</gene>
<feature type="domain" description="Histone acetyltransferase Rv0428c-like SH3" evidence="1">
    <location>
        <begin position="9"/>
        <end position="60"/>
    </location>
</feature>
<sequence length="74" mass="8067">MTHPLLTLPLGTRVVIRHRLEGGSATDALGELLERDDNGCTVGTKYGPVRIAWTAVVAGKEIPPPPDVRRRRGR</sequence>
<dbReference type="RefSeq" id="WP_154766618.1">
    <property type="nucleotide sequence ID" value="NZ_WLYK01000001.1"/>
</dbReference>
<evidence type="ECO:0000313" key="3">
    <source>
        <dbReference type="Proteomes" id="UP000460221"/>
    </source>
</evidence>
<accession>A0A7K1FI63</accession>
<evidence type="ECO:0000259" key="1">
    <source>
        <dbReference type="Pfam" id="PF24551"/>
    </source>
</evidence>
<name>A0A7K1FI63_9ACTN</name>
<dbReference type="Proteomes" id="UP000460221">
    <property type="component" value="Unassembled WGS sequence"/>
</dbReference>
<dbReference type="Pfam" id="PF24551">
    <property type="entry name" value="SH3_Rv0428c"/>
    <property type="match status" value="1"/>
</dbReference>